<protein>
    <submittedName>
        <fullName evidence="2">Uncharacterized protein LOC142166822</fullName>
    </submittedName>
</protein>
<organism evidence="1 2">
    <name type="scientific">Nicotiana tabacum</name>
    <name type="common">Common tobacco</name>
    <dbReference type="NCBI Taxonomy" id="4097"/>
    <lineage>
        <taxon>Eukaryota</taxon>
        <taxon>Viridiplantae</taxon>
        <taxon>Streptophyta</taxon>
        <taxon>Embryophyta</taxon>
        <taxon>Tracheophyta</taxon>
        <taxon>Spermatophyta</taxon>
        <taxon>Magnoliopsida</taxon>
        <taxon>eudicotyledons</taxon>
        <taxon>Gunneridae</taxon>
        <taxon>Pentapetalae</taxon>
        <taxon>asterids</taxon>
        <taxon>lamiids</taxon>
        <taxon>Solanales</taxon>
        <taxon>Solanaceae</taxon>
        <taxon>Nicotianoideae</taxon>
        <taxon>Nicotianeae</taxon>
        <taxon>Nicotiana</taxon>
    </lineage>
</organism>
<sequence>MRSDPSQRDPNLLCEYHGTNGHQTEDYWHLHEEVATLLKNIHLRELLSDRAKNNYGHNRDNAEPSKAGEDPPRLTINIICEGNEFNGVTLSAIKKTNVSVNHSTRLRKVAEDDITFTEEDADGLLQPHNDALVISLNVLDFKIKCVLVDLGSLANIIQWRVLEQAKLTGSIIPATNLVVGFNLASVTTRGEIPLPTNAEGVMKRTHFEVVDGDMGYNVILGRPWLHEMKVVPSTYHQLLKFLTLEGIKQIRGDQPAAI</sequence>
<reference evidence="2" key="2">
    <citation type="submission" date="2025-08" db="UniProtKB">
        <authorList>
            <consortium name="RefSeq"/>
        </authorList>
    </citation>
    <scope>IDENTIFICATION</scope>
    <source>
        <tissue evidence="2">Leaf</tissue>
    </source>
</reference>
<dbReference type="RefSeq" id="XP_075082370.1">
    <property type="nucleotide sequence ID" value="XM_075226269.1"/>
</dbReference>
<name>A0AC58SBL6_TOBAC</name>
<gene>
    <name evidence="2" type="primary">LOC142166822</name>
</gene>
<reference evidence="1" key="1">
    <citation type="journal article" date="2014" name="Nat. Commun.">
        <title>The tobacco genome sequence and its comparison with those of tomato and potato.</title>
        <authorList>
            <person name="Sierro N."/>
            <person name="Battey J.N."/>
            <person name="Ouadi S."/>
            <person name="Bakaher N."/>
            <person name="Bovet L."/>
            <person name="Willig A."/>
            <person name="Goepfert S."/>
            <person name="Peitsch M.C."/>
            <person name="Ivanov N.V."/>
        </authorList>
    </citation>
    <scope>NUCLEOTIDE SEQUENCE [LARGE SCALE GENOMIC DNA]</scope>
</reference>
<proteinExistence type="predicted"/>
<evidence type="ECO:0000313" key="2">
    <source>
        <dbReference type="RefSeq" id="XP_075082370.1"/>
    </source>
</evidence>
<accession>A0AC58SBL6</accession>
<evidence type="ECO:0000313" key="1">
    <source>
        <dbReference type="Proteomes" id="UP000790787"/>
    </source>
</evidence>
<keyword evidence="1" id="KW-1185">Reference proteome</keyword>
<dbReference type="Proteomes" id="UP000790787">
    <property type="component" value="Chromosome 2"/>
</dbReference>